<evidence type="ECO:0000256" key="7">
    <source>
        <dbReference type="ARBA" id="ARBA00049119"/>
    </source>
</evidence>
<comment type="subcellular location">
    <subcellularLocation>
        <location evidence="1">Membrane</location>
        <topology evidence="1">Multi-pass membrane protein</topology>
    </subcellularLocation>
</comment>
<feature type="transmembrane region" description="Helical" evidence="8">
    <location>
        <begin position="280"/>
        <end position="301"/>
    </location>
</feature>
<evidence type="ECO:0000313" key="10">
    <source>
        <dbReference type="EMBL" id="KAF9070366.1"/>
    </source>
</evidence>
<feature type="transmembrane region" description="Helical" evidence="8">
    <location>
        <begin position="383"/>
        <end position="404"/>
    </location>
</feature>
<feature type="transmembrane region" description="Helical" evidence="8">
    <location>
        <begin position="343"/>
        <end position="363"/>
    </location>
</feature>
<dbReference type="GO" id="GO:0015149">
    <property type="term" value="F:hexose transmembrane transporter activity"/>
    <property type="evidence" value="ECO:0007669"/>
    <property type="project" value="TreeGrafter"/>
</dbReference>
<keyword evidence="6 8" id="KW-0472">Membrane</keyword>
<proteinExistence type="inferred from homology"/>
<reference evidence="10" key="1">
    <citation type="submission" date="2020-11" db="EMBL/GenBank/DDBJ databases">
        <authorList>
            <consortium name="DOE Joint Genome Institute"/>
            <person name="Ahrendt S."/>
            <person name="Riley R."/>
            <person name="Andreopoulos W."/>
            <person name="Labutti K."/>
            <person name="Pangilinan J."/>
            <person name="Ruiz-Duenas F.J."/>
            <person name="Barrasa J.M."/>
            <person name="Sanchez-Garcia M."/>
            <person name="Camarero S."/>
            <person name="Miyauchi S."/>
            <person name="Serrano A."/>
            <person name="Linde D."/>
            <person name="Babiker R."/>
            <person name="Drula E."/>
            <person name="Ayuso-Fernandez I."/>
            <person name="Pacheco R."/>
            <person name="Padilla G."/>
            <person name="Ferreira P."/>
            <person name="Barriuso J."/>
            <person name="Kellner H."/>
            <person name="Castanera R."/>
            <person name="Alfaro M."/>
            <person name="Ramirez L."/>
            <person name="Pisabarro A.G."/>
            <person name="Kuo A."/>
            <person name="Tritt A."/>
            <person name="Lipzen A."/>
            <person name="He G."/>
            <person name="Yan M."/>
            <person name="Ng V."/>
            <person name="Cullen D."/>
            <person name="Martin F."/>
            <person name="Rosso M.-N."/>
            <person name="Henrissat B."/>
            <person name="Hibbett D."/>
            <person name="Martinez A.T."/>
            <person name="Grigoriev I.V."/>
        </authorList>
    </citation>
    <scope>NUCLEOTIDE SEQUENCE</scope>
    <source>
        <strain evidence="10">AH 40177</strain>
    </source>
</reference>
<feature type="transmembrane region" description="Helical" evidence="8">
    <location>
        <begin position="313"/>
        <end position="336"/>
    </location>
</feature>
<dbReference type="InterPro" id="IPR020846">
    <property type="entry name" value="MFS_dom"/>
</dbReference>
<sequence length="481" mass="51350">MSDSLSPYGWLVIAWITLIPFNGYGYHISILNQIHSTISCSTVPSLVHDKLPACFELNDWLFGVVTSVFNLGGLFGSTQANVLMEKFGRKGTARISAVLTTLGSAIMGLSGSVTTLGIGRFVIGIGSGIGICLAPLYIAEIAPKSIANTVGVLTQLGIVLGIFLTQLLGVYFSSPEAGPNAWRFVLFFSFTVGMIQILLTGLMVESPRYLRSKSLRASEEARAIEKRLWVGHGVASDSVASPLLGEHDPEVHPAVPHGNSTTLTVSQVLVKTPADVRIPLLIISLAMIAQQISGINAVLYYSNDILSQALPELSKYVSLGITIVNVIMTFPPIFLIEKIGRKPLLFLSVAGAVISLTILGIALNFAGAAASAGSTAWTTVSSTFIVFFVMSFAIGLGPVPFVMIPEVAPFHAVSALSTIALTLNWLTNFSVSLLFLPLRNALSGGPPGSPNHDPTKVGRIFWVFAVILALVMSVVWRKWRV</sequence>
<keyword evidence="11" id="KW-1185">Reference proteome</keyword>
<feature type="transmembrane region" description="Helical" evidence="8">
    <location>
        <begin position="118"/>
        <end position="138"/>
    </location>
</feature>
<dbReference type="Gene3D" id="1.20.1250.20">
    <property type="entry name" value="MFS general substrate transporter like domains"/>
    <property type="match status" value="1"/>
</dbReference>
<dbReference type="Pfam" id="PF00083">
    <property type="entry name" value="Sugar_tr"/>
    <property type="match status" value="1"/>
</dbReference>
<dbReference type="PANTHER" id="PTHR23503">
    <property type="entry name" value="SOLUTE CARRIER FAMILY 2"/>
    <property type="match status" value="1"/>
</dbReference>
<dbReference type="AlphaFoldDB" id="A0A9P5U8U7"/>
<keyword evidence="4 8" id="KW-0812">Transmembrane</keyword>
<comment type="caution">
    <text evidence="10">The sequence shown here is derived from an EMBL/GenBank/DDBJ whole genome shotgun (WGS) entry which is preliminary data.</text>
</comment>
<dbReference type="GO" id="GO:0016020">
    <property type="term" value="C:membrane"/>
    <property type="evidence" value="ECO:0007669"/>
    <property type="project" value="UniProtKB-SubCell"/>
</dbReference>
<feature type="transmembrane region" description="Helical" evidence="8">
    <location>
        <begin position="7"/>
        <end position="26"/>
    </location>
</feature>
<dbReference type="PANTHER" id="PTHR23503:SF8">
    <property type="entry name" value="FACILITATED GLUCOSE TRANSPORTER PROTEIN 1"/>
    <property type="match status" value="1"/>
</dbReference>
<dbReference type="OrthoDB" id="4540492at2759"/>
<dbReference type="SUPFAM" id="SSF103473">
    <property type="entry name" value="MFS general substrate transporter"/>
    <property type="match status" value="1"/>
</dbReference>
<evidence type="ECO:0000256" key="2">
    <source>
        <dbReference type="ARBA" id="ARBA00010992"/>
    </source>
</evidence>
<dbReference type="Proteomes" id="UP000772434">
    <property type="component" value="Unassembled WGS sequence"/>
</dbReference>
<comment type="similarity">
    <text evidence="2">Belongs to the major facilitator superfamily. Sugar transporter (TC 2.A.1.1) family.</text>
</comment>
<evidence type="ECO:0000256" key="4">
    <source>
        <dbReference type="ARBA" id="ARBA00022692"/>
    </source>
</evidence>
<protein>
    <submittedName>
        <fullName evidence="10">General substrate transporter</fullName>
    </submittedName>
</protein>
<organism evidence="10 11">
    <name type="scientific">Rhodocollybia butyracea</name>
    <dbReference type="NCBI Taxonomy" id="206335"/>
    <lineage>
        <taxon>Eukaryota</taxon>
        <taxon>Fungi</taxon>
        <taxon>Dikarya</taxon>
        <taxon>Basidiomycota</taxon>
        <taxon>Agaricomycotina</taxon>
        <taxon>Agaricomycetes</taxon>
        <taxon>Agaricomycetidae</taxon>
        <taxon>Agaricales</taxon>
        <taxon>Marasmiineae</taxon>
        <taxon>Omphalotaceae</taxon>
        <taxon>Rhodocollybia</taxon>
    </lineage>
</organism>
<dbReference type="InterPro" id="IPR045263">
    <property type="entry name" value="GLUT"/>
</dbReference>
<dbReference type="PROSITE" id="PS50850">
    <property type="entry name" value="MFS"/>
    <property type="match status" value="1"/>
</dbReference>
<keyword evidence="5 8" id="KW-1133">Transmembrane helix</keyword>
<gene>
    <name evidence="10" type="ORF">BDP27DRAFT_1323917</name>
</gene>
<evidence type="ECO:0000256" key="8">
    <source>
        <dbReference type="SAM" id="Phobius"/>
    </source>
</evidence>
<keyword evidence="3" id="KW-0813">Transport</keyword>
<dbReference type="InterPro" id="IPR036259">
    <property type="entry name" value="MFS_trans_sf"/>
</dbReference>
<dbReference type="PRINTS" id="PR00171">
    <property type="entry name" value="SUGRTRNSPORT"/>
</dbReference>
<feature type="transmembrane region" description="Helical" evidence="8">
    <location>
        <begin position="150"/>
        <end position="172"/>
    </location>
</feature>
<feature type="transmembrane region" description="Helical" evidence="8">
    <location>
        <begin position="457"/>
        <end position="476"/>
    </location>
</feature>
<dbReference type="InterPro" id="IPR005828">
    <property type="entry name" value="MFS_sugar_transport-like"/>
</dbReference>
<evidence type="ECO:0000256" key="3">
    <source>
        <dbReference type="ARBA" id="ARBA00022448"/>
    </source>
</evidence>
<dbReference type="EMBL" id="JADNRY010000041">
    <property type="protein sequence ID" value="KAF9070366.1"/>
    <property type="molecule type" value="Genomic_DNA"/>
</dbReference>
<evidence type="ECO:0000256" key="1">
    <source>
        <dbReference type="ARBA" id="ARBA00004141"/>
    </source>
</evidence>
<feature type="transmembrane region" description="Helical" evidence="8">
    <location>
        <begin position="95"/>
        <end position="112"/>
    </location>
</feature>
<feature type="domain" description="Major facilitator superfamily (MFS) profile" evidence="9">
    <location>
        <begin position="13"/>
        <end position="481"/>
    </location>
</feature>
<evidence type="ECO:0000256" key="6">
    <source>
        <dbReference type="ARBA" id="ARBA00023136"/>
    </source>
</evidence>
<comment type="catalytic activity">
    <reaction evidence="7">
        <text>myo-inositol(out) + H(+)(out) = myo-inositol(in) + H(+)(in)</text>
        <dbReference type="Rhea" id="RHEA:60364"/>
        <dbReference type="ChEBI" id="CHEBI:15378"/>
        <dbReference type="ChEBI" id="CHEBI:17268"/>
    </reaction>
</comment>
<feature type="transmembrane region" description="Helical" evidence="8">
    <location>
        <begin position="60"/>
        <end position="83"/>
    </location>
</feature>
<evidence type="ECO:0000256" key="5">
    <source>
        <dbReference type="ARBA" id="ARBA00022989"/>
    </source>
</evidence>
<accession>A0A9P5U8U7</accession>
<evidence type="ECO:0000313" key="11">
    <source>
        <dbReference type="Proteomes" id="UP000772434"/>
    </source>
</evidence>
<feature type="transmembrane region" description="Helical" evidence="8">
    <location>
        <begin position="184"/>
        <end position="204"/>
    </location>
</feature>
<name>A0A9P5U8U7_9AGAR</name>
<evidence type="ECO:0000259" key="9">
    <source>
        <dbReference type="PROSITE" id="PS50850"/>
    </source>
</evidence>
<feature type="transmembrane region" description="Helical" evidence="8">
    <location>
        <begin position="416"/>
        <end position="437"/>
    </location>
</feature>
<dbReference type="InterPro" id="IPR003663">
    <property type="entry name" value="Sugar/inositol_transpt"/>
</dbReference>